<feature type="compositionally biased region" description="Polar residues" evidence="3">
    <location>
        <begin position="343"/>
        <end position="380"/>
    </location>
</feature>
<feature type="compositionally biased region" description="Polar residues" evidence="3">
    <location>
        <begin position="50"/>
        <end position="63"/>
    </location>
</feature>
<dbReference type="PROSITE" id="PS50103">
    <property type="entry name" value="ZF_C3H1"/>
    <property type="match status" value="1"/>
</dbReference>
<feature type="region of interest" description="Disordered" evidence="3">
    <location>
        <begin position="1"/>
        <end position="292"/>
    </location>
</feature>
<comment type="caution">
    <text evidence="5">The sequence shown here is derived from an EMBL/GenBank/DDBJ whole genome shotgun (WGS) entry which is preliminary data.</text>
</comment>
<feature type="compositionally biased region" description="Basic and acidic residues" evidence="3">
    <location>
        <begin position="616"/>
        <end position="628"/>
    </location>
</feature>
<feature type="compositionally biased region" description="Polar residues" evidence="3">
    <location>
        <begin position="942"/>
        <end position="952"/>
    </location>
</feature>
<dbReference type="EMBL" id="VFLP01000063">
    <property type="protein sequence ID" value="TRX89786.1"/>
    <property type="molecule type" value="Genomic_DNA"/>
</dbReference>
<evidence type="ECO:0000256" key="2">
    <source>
        <dbReference type="SAM" id="Coils"/>
    </source>
</evidence>
<feature type="compositionally biased region" description="Low complexity" evidence="3">
    <location>
        <begin position="438"/>
        <end position="461"/>
    </location>
</feature>
<keyword evidence="1" id="KW-0479">Metal-binding</keyword>
<dbReference type="OrthoDB" id="1922977at2759"/>
<name>A0A553HPB1_9PEZI</name>
<sequence>MAQHPHGYGQHFGHYAPPASFPMLPASSPAQPSYYYPQPQAAPPVLPANYATSQSAYGHNSTRIPGLGLGGGPMPPAPPFPPAPTQQWPAQGQPQTNTYLQSHQQPLSSLPQRPSVSHQQPRNALEEGELSEGEFEDLYEPKAPTDPSQAPPYNKPHHTLISLDSRGGSVGDADGSSIYDPHDPHVTHDDSATQARSNTAPGAEQECPDDEWEPSYPDRERSGSYSPYLSPREVHRKHSIGKITSKNMPLPKTSSAIPQPNETNFALGANNNVGPTSASKHEPHANGLSPIRSPLEAKKKAQEAILGLWPLKVRYQDYIDEGVDTNVVKTLFKDLGLDVPNPKTVTVSTKTTNDAQSTPVRAVPPSNTSPKPQGPSTRKTQAPLPDVNQSSRKDDKSKSGGTKVAEKSAAEERKDKIARKLAAMSQKTTTAQTPGQGASAPTPVSAPASAAAAVAVSVPSPSSAPIPAPAPVETTPSTAGTKLDSATTQSAVTKTRAENNAILQQKLAALKKQQAQLAAEKARVISNESTTASSPAVEPTHFDTNRNGNLTPNDKPVVSAQQNSNQQNELSVISKDEGIPGLSFPSLSLPQPAQGPSRSLKRPVASDFDNFTPRFEPLKRTRTDERLVIDVSDDEDVEMDIGSPTEELQPSVDSNGVPPRQALGTFPPLSDGLNRRQQDSPASSSAPTPPVHGARIDLLQKRIEEAKRLIAEAEAKKAAKKATTQSSPKLSSQSTQPPVNLPKVDESNLETKRIVDSRRDRIASYELPRVNAALKEKQDKLKLLVAEAARLELEVQASLDEQRKLKTEMDCLVEPSTTISPKPVEQPKTRDGKYPGLDTQLPVQAPNAFIGSPQPEQITASKNYQSLSEKQSGEVEPSRNRESPSANMNGGMDPELNNDEVLQAAILSDNTHAMDTQMTDVDGPSLGTDNATVINDTIAAISPSSVDTSGPAETSMAELEQDMEQPAEEFSTDTDVEVGSIAKSDTSPSEPDVESSESDVSMQQSIAELSQSDDESYEPTPAEISDSYGVQKDEQNNTEVIEQSPFLGDYRLTKLQVIDDILEEPSPTHTSTDRNRQEPENTSKEVKNRSCKEPLLLTYSQDALRNTPPLELLSYKSPLSYFRAYRFHPKYFEEVPGGLKSMTFSARIDPMREVCPHALAGETCPKGPGCEYQHFDSMTLQDAEIITQLGSADMFVGEARTKFIEGLKRLLNELKANRVKDFDRITQAIVKHRQDFLGDKTKVLALDSGAT</sequence>
<feature type="compositionally biased region" description="Low complexity" evidence="3">
    <location>
        <begin position="557"/>
        <end position="572"/>
    </location>
</feature>
<feature type="region of interest" description="Disordered" evidence="3">
    <location>
        <begin position="526"/>
        <end position="698"/>
    </location>
</feature>
<feature type="compositionally biased region" description="Basic and acidic residues" evidence="3">
    <location>
        <begin position="1071"/>
        <end position="1089"/>
    </location>
</feature>
<evidence type="ECO:0000259" key="4">
    <source>
        <dbReference type="PROSITE" id="PS50103"/>
    </source>
</evidence>
<dbReference type="Proteomes" id="UP000319160">
    <property type="component" value="Unassembled WGS sequence"/>
</dbReference>
<evidence type="ECO:0000256" key="3">
    <source>
        <dbReference type="SAM" id="MobiDB-lite"/>
    </source>
</evidence>
<feature type="compositionally biased region" description="Low complexity" evidence="3">
    <location>
        <begin position="85"/>
        <end position="115"/>
    </location>
</feature>
<feature type="compositionally biased region" description="Basic and acidic residues" evidence="3">
    <location>
        <begin position="391"/>
        <end position="415"/>
    </location>
</feature>
<feature type="region of interest" description="Disordered" evidence="3">
    <location>
        <begin position="337"/>
        <end position="490"/>
    </location>
</feature>
<feature type="compositionally biased region" description="Polar residues" evidence="3">
    <location>
        <begin position="425"/>
        <end position="436"/>
    </location>
</feature>
<feature type="region of interest" description="Disordered" evidence="3">
    <location>
        <begin position="941"/>
        <end position="1043"/>
    </location>
</feature>
<gene>
    <name evidence="5" type="ORF">FHL15_009376</name>
</gene>
<feature type="compositionally biased region" description="Acidic residues" evidence="3">
    <location>
        <begin position="959"/>
        <end position="976"/>
    </location>
</feature>
<feature type="compositionally biased region" description="Acidic residues" evidence="3">
    <location>
        <begin position="126"/>
        <end position="138"/>
    </location>
</feature>
<feature type="compositionally biased region" description="Basic and acidic residues" evidence="3">
    <location>
        <begin position="743"/>
        <end position="752"/>
    </location>
</feature>
<protein>
    <recommendedName>
        <fullName evidence="4">C3H1-type domain-containing protein</fullName>
    </recommendedName>
</protein>
<feature type="compositionally biased region" description="Basic and acidic residues" evidence="3">
    <location>
        <begin position="871"/>
        <end position="882"/>
    </location>
</feature>
<feature type="compositionally biased region" description="Polar residues" evidence="3">
    <location>
        <begin position="723"/>
        <end position="738"/>
    </location>
</feature>
<feature type="compositionally biased region" description="Low complexity" evidence="3">
    <location>
        <begin position="25"/>
        <end position="39"/>
    </location>
</feature>
<keyword evidence="1" id="KW-0863">Zinc-finger</keyword>
<feature type="coiled-coil region" evidence="2">
    <location>
        <begin position="774"/>
        <end position="808"/>
    </location>
</feature>
<dbReference type="AlphaFoldDB" id="A0A553HPB1"/>
<feature type="zinc finger region" description="C3H1-type" evidence="1">
    <location>
        <begin position="1149"/>
        <end position="1177"/>
    </location>
</feature>
<keyword evidence="2" id="KW-0175">Coiled coil</keyword>
<dbReference type="GO" id="GO:0008270">
    <property type="term" value="F:zinc ion binding"/>
    <property type="evidence" value="ECO:0007669"/>
    <property type="project" value="UniProtKB-KW"/>
</dbReference>
<feature type="compositionally biased region" description="Polar residues" evidence="3">
    <location>
        <begin position="854"/>
        <end position="870"/>
    </location>
</feature>
<reference evidence="6" key="1">
    <citation type="submission" date="2019-06" db="EMBL/GenBank/DDBJ databases">
        <title>Draft genome sequence of the griseofulvin-producing fungus Xylaria cubensis strain G536.</title>
        <authorList>
            <person name="Mead M.E."/>
            <person name="Raja H.A."/>
            <person name="Steenwyk J.L."/>
            <person name="Knowles S.L."/>
            <person name="Oberlies N.H."/>
            <person name="Rokas A."/>
        </authorList>
    </citation>
    <scope>NUCLEOTIDE SEQUENCE [LARGE SCALE GENOMIC DNA]</scope>
    <source>
        <strain evidence="6">G536</strain>
    </source>
</reference>
<feature type="compositionally biased region" description="Basic and acidic residues" evidence="3">
    <location>
        <begin position="180"/>
        <end position="191"/>
    </location>
</feature>
<evidence type="ECO:0000256" key="1">
    <source>
        <dbReference type="PROSITE-ProRule" id="PRU00723"/>
    </source>
</evidence>
<dbReference type="STRING" id="2512241.A0A553HPB1"/>
<dbReference type="InterPro" id="IPR000571">
    <property type="entry name" value="Znf_CCCH"/>
</dbReference>
<keyword evidence="6" id="KW-1185">Reference proteome</keyword>
<evidence type="ECO:0000313" key="6">
    <source>
        <dbReference type="Proteomes" id="UP000319160"/>
    </source>
</evidence>
<feature type="domain" description="C3H1-type" evidence="4">
    <location>
        <begin position="1149"/>
        <end position="1177"/>
    </location>
</feature>
<feature type="compositionally biased region" description="Pro residues" evidence="3">
    <location>
        <begin position="73"/>
        <end position="84"/>
    </location>
</feature>
<feature type="region of interest" description="Disordered" evidence="3">
    <location>
        <begin position="714"/>
        <end position="752"/>
    </location>
</feature>
<accession>A0A553HPB1</accession>
<organism evidence="5 6">
    <name type="scientific">Xylaria flabelliformis</name>
    <dbReference type="NCBI Taxonomy" id="2512241"/>
    <lineage>
        <taxon>Eukaryota</taxon>
        <taxon>Fungi</taxon>
        <taxon>Dikarya</taxon>
        <taxon>Ascomycota</taxon>
        <taxon>Pezizomycotina</taxon>
        <taxon>Sordariomycetes</taxon>
        <taxon>Xylariomycetidae</taxon>
        <taxon>Xylariales</taxon>
        <taxon>Xylariaceae</taxon>
        <taxon>Xylaria</taxon>
    </lineage>
</organism>
<feature type="compositionally biased region" description="Polar residues" evidence="3">
    <location>
        <begin position="474"/>
        <end position="490"/>
    </location>
</feature>
<feature type="compositionally biased region" description="Polar residues" evidence="3">
    <location>
        <begin position="585"/>
        <end position="597"/>
    </location>
</feature>
<keyword evidence="1" id="KW-0862">Zinc</keyword>
<feature type="region of interest" description="Disordered" evidence="3">
    <location>
        <begin position="1063"/>
        <end position="1089"/>
    </location>
</feature>
<evidence type="ECO:0000313" key="5">
    <source>
        <dbReference type="EMBL" id="TRX89786.1"/>
    </source>
</evidence>
<feature type="compositionally biased region" description="Polar residues" evidence="3">
    <location>
        <begin position="242"/>
        <end position="278"/>
    </location>
</feature>
<proteinExistence type="predicted"/>
<feature type="region of interest" description="Disordered" evidence="3">
    <location>
        <begin position="812"/>
        <end position="896"/>
    </location>
</feature>